<gene>
    <name evidence="3" type="ORF">IQ266_15575</name>
</gene>
<dbReference type="GO" id="GO:0040029">
    <property type="term" value="P:epigenetic regulation of gene expression"/>
    <property type="evidence" value="ECO:0007669"/>
    <property type="project" value="TreeGrafter"/>
</dbReference>
<dbReference type="EMBL" id="JADEXQ010000054">
    <property type="protein sequence ID" value="MBE9031154.1"/>
    <property type="molecule type" value="Genomic_DNA"/>
</dbReference>
<dbReference type="PANTHER" id="PTHR10625:SF10">
    <property type="entry name" value="HISTONE DEACETYLASE HDAC1"/>
    <property type="match status" value="1"/>
</dbReference>
<keyword evidence="4" id="KW-1185">Reference proteome</keyword>
<proteinExistence type="inferred from homology"/>
<dbReference type="PANTHER" id="PTHR10625">
    <property type="entry name" value="HISTONE DEACETYLASE HDAC1-RELATED"/>
    <property type="match status" value="1"/>
</dbReference>
<feature type="domain" description="Histone deacetylase" evidence="2">
    <location>
        <begin position="21"/>
        <end position="301"/>
    </location>
</feature>
<dbReference type="Gene3D" id="3.40.800.20">
    <property type="entry name" value="Histone deacetylase domain"/>
    <property type="match status" value="1"/>
</dbReference>
<dbReference type="GO" id="GO:0004407">
    <property type="term" value="F:histone deacetylase activity"/>
    <property type="evidence" value="ECO:0007669"/>
    <property type="project" value="TreeGrafter"/>
</dbReference>
<dbReference type="PRINTS" id="PR01270">
    <property type="entry name" value="HDASUPER"/>
</dbReference>
<evidence type="ECO:0000256" key="1">
    <source>
        <dbReference type="ARBA" id="ARBA00005947"/>
    </source>
</evidence>
<evidence type="ECO:0000313" key="4">
    <source>
        <dbReference type="Proteomes" id="UP000625316"/>
    </source>
</evidence>
<dbReference type="InterPro" id="IPR037138">
    <property type="entry name" value="His_deacetylse_dom_sf"/>
</dbReference>
<dbReference type="AlphaFoldDB" id="A0A928VS29"/>
<evidence type="ECO:0000313" key="3">
    <source>
        <dbReference type="EMBL" id="MBE9031154.1"/>
    </source>
</evidence>
<evidence type="ECO:0000259" key="2">
    <source>
        <dbReference type="Pfam" id="PF00850"/>
    </source>
</evidence>
<dbReference type="InterPro" id="IPR023696">
    <property type="entry name" value="Ureohydrolase_dom_sf"/>
</dbReference>
<protein>
    <submittedName>
        <fullName evidence="3">Histone deacetylase</fullName>
    </submittedName>
</protein>
<dbReference type="Pfam" id="PF00850">
    <property type="entry name" value="Hist_deacetyl"/>
    <property type="match status" value="1"/>
</dbReference>
<dbReference type="InterPro" id="IPR023801">
    <property type="entry name" value="His_deacetylse_dom"/>
</dbReference>
<reference evidence="3" key="1">
    <citation type="submission" date="2020-10" db="EMBL/GenBank/DDBJ databases">
        <authorList>
            <person name="Castelo-Branco R."/>
            <person name="Eusebio N."/>
            <person name="Adriana R."/>
            <person name="Vieira A."/>
            <person name="Brugerolle De Fraissinette N."/>
            <person name="Rezende De Castro R."/>
            <person name="Schneider M.P."/>
            <person name="Vasconcelos V."/>
            <person name="Leao P.N."/>
        </authorList>
    </citation>
    <scope>NUCLEOTIDE SEQUENCE</scope>
    <source>
        <strain evidence="3">LEGE 11480</strain>
    </source>
</reference>
<dbReference type="Proteomes" id="UP000625316">
    <property type="component" value="Unassembled WGS sequence"/>
</dbReference>
<comment type="similarity">
    <text evidence="1">Belongs to the histone deacetylase family.</text>
</comment>
<sequence>MVVFPVIYSEQFSQHETGALHPEKPGRLEVIRSALQAAPWQADLVWREPTAVAQRSPMLWIESVHAPLYLQRLAQLATQGGGWLDADTPVSALSYDVALLAVNAWLDGIQQVMQSGEPAFVLARPPGHHATPETGMGFCLLSNAAIAATYALQQGADRVAILDWDVHHGNGTQAIVEHNPQISYCSLHEFPHYPGTGRATETGPLGNLLNIPMLAGSTFPDYQVAFEQQVLPFLGKVKPDLLIVSAGYDANAADPLSNVLLQPVDYGKLTTYCLSLTRSILFGLEGGYDFDSLGQSVVATIGACMG</sequence>
<name>A0A928VS29_9CYAN</name>
<accession>A0A928VS29</accession>
<dbReference type="CDD" id="cd09992">
    <property type="entry name" value="HDAC_classII"/>
    <property type="match status" value="1"/>
</dbReference>
<dbReference type="InterPro" id="IPR000286">
    <property type="entry name" value="HDACs"/>
</dbReference>
<comment type="caution">
    <text evidence="3">The sequence shown here is derived from an EMBL/GenBank/DDBJ whole genome shotgun (WGS) entry which is preliminary data.</text>
</comment>
<organism evidence="3 4">
    <name type="scientific">Romeriopsis navalis LEGE 11480</name>
    <dbReference type="NCBI Taxonomy" id="2777977"/>
    <lineage>
        <taxon>Bacteria</taxon>
        <taxon>Bacillati</taxon>
        <taxon>Cyanobacteriota</taxon>
        <taxon>Cyanophyceae</taxon>
        <taxon>Leptolyngbyales</taxon>
        <taxon>Leptolyngbyaceae</taxon>
        <taxon>Romeriopsis</taxon>
        <taxon>Romeriopsis navalis</taxon>
    </lineage>
</organism>
<dbReference type="SUPFAM" id="SSF52768">
    <property type="entry name" value="Arginase/deacetylase"/>
    <property type="match status" value="1"/>
</dbReference>